<evidence type="ECO:0000313" key="1">
    <source>
        <dbReference type="EMBL" id="CAI6332978.1"/>
    </source>
</evidence>
<dbReference type="Proteomes" id="UP001152607">
    <property type="component" value="Unassembled WGS sequence"/>
</dbReference>
<name>A0A9W4UB02_9PLEO</name>
<keyword evidence="2" id="KW-1185">Reference proteome</keyword>
<gene>
    <name evidence="1" type="ORF">PDIGIT_LOCUS6011</name>
</gene>
<proteinExistence type="predicted"/>
<comment type="caution">
    <text evidence="1">The sequence shown here is derived from an EMBL/GenBank/DDBJ whole genome shotgun (WGS) entry which is preliminary data.</text>
</comment>
<organism evidence="1 2">
    <name type="scientific">Periconia digitata</name>
    <dbReference type="NCBI Taxonomy" id="1303443"/>
    <lineage>
        <taxon>Eukaryota</taxon>
        <taxon>Fungi</taxon>
        <taxon>Dikarya</taxon>
        <taxon>Ascomycota</taxon>
        <taxon>Pezizomycotina</taxon>
        <taxon>Dothideomycetes</taxon>
        <taxon>Pleosporomycetidae</taxon>
        <taxon>Pleosporales</taxon>
        <taxon>Massarineae</taxon>
        <taxon>Periconiaceae</taxon>
        <taxon>Periconia</taxon>
    </lineage>
</organism>
<accession>A0A9W4UB02</accession>
<sequence>MISGITKYKDTANCLRTRLHHNTTFSYCYGKEIFFSRRLDWVSVGYLSRHLLSRRCFTGPTPL</sequence>
<reference evidence="1" key="1">
    <citation type="submission" date="2023-01" db="EMBL/GenBank/DDBJ databases">
        <authorList>
            <person name="Van Ghelder C."/>
            <person name="Rancurel C."/>
        </authorList>
    </citation>
    <scope>NUCLEOTIDE SEQUENCE</scope>
    <source>
        <strain evidence="1">CNCM I-4278</strain>
    </source>
</reference>
<dbReference type="AlphaFoldDB" id="A0A9W4UB02"/>
<dbReference type="EMBL" id="CAOQHR010000004">
    <property type="protein sequence ID" value="CAI6332978.1"/>
    <property type="molecule type" value="Genomic_DNA"/>
</dbReference>
<evidence type="ECO:0000313" key="2">
    <source>
        <dbReference type="Proteomes" id="UP001152607"/>
    </source>
</evidence>
<protein>
    <submittedName>
        <fullName evidence="1">Uncharacterized protein</fullName>
    </submittedName>
</protein>